<evidence type="ECO:0000256" key="1">
    <source>
        <dbReference type="ARBA" id="ARBA00022801"/>
    </source>
</evidence>
<evidence type="ECO:0000313" key="4">
    <source>
        <dbReference type="Proteomes" id="UP001596058"/>
    </source>
</evidence>
<dbReference type="InterPro" id="IPR049492">
    <property type="entry name" value="BD-FAE-like_dom"/>
</dbReference>
<dbReference type="SUPFAM" id="SSF53474">
    <property type="entry name" value="alpha/beta-Hydrolases"/>
    <property type="match status" value="1"/>
</dbReference>
<dbReference type="PANTHER" id="PTHR48081:SF13">
    <property type="entry name" value="ALPHA_BETA HYDROLASE"/>
    <property type="match status" value="1"/>
</dbReference>
<dbReference type="InterPro" id="IPR029058">
    <property type="entry name" value="AB_hydrolase_fold"/>
</dbReference>
<dbReference type="Proteomes" id="UP001596058">
    <property type="component" value="Unassembled WGS sequence"/>
</dbReference>
<dbReference type="EMBL" id="JBHSPA010000115">
    <property type="protein sequence ID" value="MFC5834804.1"/>
    <property type="molecule type" value="Genomic_DNA"/>
</dbReference>
<proteinExistence type="predicted"/>
<comment type="caution">
    <text evidence="3">The sequence shown here is derived from an EMBL/GenBank/DDBJ whole genome shotgun (WGS) entry which is preliminary data.</text>
</comment>
<name>A0ABW1D9S2_9ACTN</name>
<organism evidence="3 4">
    <name type="scientific">Nonomuraea insulae</name>
    <dbReference type="NCBI Taxonomy" id="1616787"/>
    <lineage>
        <taxon>Bacteria</taxon>
        <taxon>Bacillati</taxon>
        <taxon>Actinomycetota</taxon>
        <taxon>Actinomycetes</taxon>
        <taxon>Streptosporangiales</taxon>
        <taxon>Streptosporangiaceae</taxon>
        <taxon>Nonomuraea</taxon>
    </lineage>
</organism>
<protein>
    <submittedName>
        <fullName evidence="3">Prolyl oligopeptidase family serine peptidase</fullName>
    </submittedName>
</protein>
<accession>A0ABW1D9S2</accession>
<evidence type="ECO:0000313" key="3">
    <source>
        <dbReference type="EMBL" id="MFC5834804.1"/>
    </source>
</evidence>
<feature type="domain" description="BD-FAE-like" evidence="2">
    <location>
        <begin position="66"/>
        <end position="274"/>
    </location>
</feature>
<keyword evidence="4" id="KW-1185">Reference proteome</keyword>
<dbReference type="Pfam" id="PF20434">
    <property type="entry name" value="BD-FAE"/>
    <property type="match status" value="1"/>
</dbReference>
<dbReference type="PANTHER" id="PTHR48081">
    <property type="entry name" value="AB HYDROLASE SUPERFAMILY PROTEIN C4A8.06C"/>
    <property type="match status" value="1"/>
</dbReference>
<reference evidence="4" key="1">
    <citation type="journal article" date="2019" name="Int. J. Syst. Evol. Microbiol.">
        <title>The Global Catalogue of Microorganisms (GCM) 10K type strain sequencing project: providing services to taxonomists for standard genome sequencing and annotation.</title>
        <authorList>
            <consortium name="The Broad Institute Genomics Platform"/>
            <consortium name="The Broad Institute Genome Sequencing Center for Infectious Disease"/>
            <person name="Wu L."/>
            <person name="Ma J."/>
        </authorList>
    </citation>
    <scope>NUCLEOTIDE SEQUENCE [LARGE SCALE GENOMIC DNA]</scope>
    <source>
        <strain evidence="4">CCUG 53903</strain>
    </source>
</reference>
<dbReference type="Gene3D" id="3.40.50.1820">
    <property type="entry name" value="alpha/beta hydrolase"/>
    <property type="match status" value="1"/>
</dbReference>
<keyword evidence="1" id="KW-0378">Hydrolase</keyword>
<gene>
    <name evidence="3" type="ORF">ACFPZ3_64110</name>
</gene>
<evidence type="ECO:0000259" key="2">
    <source>
        <dbReference type="Pfam" id="PF20434"/>
    </source>
</evidence>
<sequence length="330" mass="34529">MSTMRLIRVLAALSGHPIRLSSVAAPDDDPDSTRLRVEPTGQIRPGRGTRAHRGIVYAAPARKLRMDILTPRAPGPHPLVLYLPGGGFVTARRGMAARQRRYVAQAGFVVASIDYRTVNDGATYRDGLADVAAALRFLRAQADRYGIDPARAALWGESAGGYLAAMAATDPTSGVAALTGTGVDAVVDVFGACDLATVADGFDPATVTAYTAPGAALPTYLLGPGRALADHPGEVTRADPAGHVTGATPPFLLLHGDDDRVVAPAQTARLHQALRRAGADSTRYVLQGAGHGTMSPNPRIWTSTQVMSIIVSFLHARQAAAQDSGEESSR</sequence>
<dbReference type="RefSeq" id="WP_379524215.1">
    <property type="nucleotide sequence ID" value="NZ_JBHSPA010000115.1"/>
</dbReference>
<dbReference type="InterPro" id="IPR050300">
    <property type="entry name" value="GDXG_lipolytic_enzyme"/>
</dbReference>